<keyword evidence="4" id="KW-1185">Reference proteome</keyword>
<dbReference type="InterPro" id="IPR009091">
    <property type="entry name" value="RCC1/BLIP-II"/>
</dbReference>
<dbReference type="PANTHER" id="PTHR45943">
    <property type="entry name" value="E3 UBIQUITIN-PROTEIN LIGASE MYCBP2"/>
    <property type="match status" value="1"/>
</dbReference>
<sequence>DTVEASSADPSLSISPVSIGRRKGQSGDHSDHCASLARLIHRSAALPLKGHLLHLPSHEPKHDPETDRPCLPVPLDSLLSLVSAPSPFGLHAIARNIVLKYGAYLRSESLSVDTVFPEDESREKNAEKPGAEEIEHESSSLASTSIECMLSVLLQLARRDSELCVQALTALLSSLQILKIRPHESALLRNTQQTLLTLYHEGRGEISSLAASCLTALSISSFDPDILFATAASFLCCATTSEDTAPSPSPSSSSNSSILIPDNLHRLSLFVQQRAFAVAGASSDWWSYSLAEHSILSSFDLSSIPSDSSPDTPDDDRRLYSAVASDGAYVYVLNYIGLYKIGTGFSETVGGKIYASNVMLKASRNCVLSFCSGSLYLRRGQSSRVWVLDEDSLRERGEIILPSTPANSTIFCDATAFYQAHLDANSTLVVTRLNDSFQPVSDSKVKQKLRLTKLAYSIFGDSQPVPHALINTMPSSLHGQVSDLHVSKEIALLLARTGKVYYAGNANKLGLQDTGSTWMELVLPETIVQISVGSETILFRSGSGHVWIAGYEEKKKVGKLRRLHTAGRKKVISIAASSGCFMYVTENGKVYAMGKHPWRVNPETGLVLGLDGVHIAAIAMGKVHAVAISRSGTLYTWGVNNMGQCGRKESPSLTSSPRHASSLRAAACPPAEHLWIHDVASMCVQCGKCSSRGAACDKHGQLRPGGLCPCGPGETACLRCGICRSCVEATLPSGPPKSDSPSLGADVLPVTHKISLAPSALQLTPNSPDIKIASVSCGNFHTIVLTANRQVYTFGSNCHGQLGVGDTLKHTGPQKLSFPAGVQPVQVAAGCNHCVVRAADGSVFTFGAYKSGQLGR</sequence>
<feature type="non-terminal residue" evidence="3">
    <location>
        <position position="1"/>
    </location>
</feature>
<evidence type="ECO:0000313" key="4">
    <source>
        <dbReference type="Proteomes" id="UP001432322"/>
    </source>
</evidence>
<dbReference type="AlphaFoldDB" id="A0AAV5UTF3"/>
<dbReference type="Pfam" id="PF13540">
    <property type="entry name" value="RCC1_2"/>
    <property type="match status" value="1"/>
</dbReference>
<feature type="repeat" description="RCC1" evidence="1">
    <location>
        <begin position="789"/>
        <end position="840"/>
    </location>
</feature>
<dbReference type="PANTHER" id="PTHR45943:SF1">
    <property type="entry name" value="E3 UBIQUITIN-PROTEIN LIGASE MYCBP2"/>
    <property type="match status" value="1"/>
</dbReference>
<dbReference type="GO" id="GO:0005886">
    <property type="term" value="C:plasma membrane"/>
    <property type="evidence" value="ECO:0007669"/>
    <property type="project" value="TreeGrafter"/>
</dbReference>
<dbReference type="InterPro" id="IPR000408">
    <property type="entry name" value="Reg_chr_condens"/>
</dbReference>
<dbReference type="GO" id="GO:0008582">
    <property type="term" value="P:regulation of synaptic assembly at neuromuscular junction"/>
    <property type="evidence" value="ECO:0007669"/>
    <property type="project" value="TreeGrafter"/>
</dbReference>
<dbReference type="EMBL" id="BTSY01000001">
    <property type="protein sequence ID" value="GMT09518.1"/>
    <property type="molecule type" value="Genomic_DNA"/>
</dbReference>
<feature type="compositionally biased region" description="Basic and acidic residues" evidence="2">
    <location>
        <begin position="119"/>
        <end position="136"/>
    </location>
</feature>
<evidence type="ECO:0000256" key="1">
    <source>
        <dbReference type="PROSITE-ProRule" id="PRU00235"/>
    </source>
</evidence>
<reference evidence="3" key="1">
    <citation type="submission" date="2023-10" db="EMBL/GenBank/DDBJ databases">
        <title>Genome assembly of Pristionchus species.</title>
        <authorList>
            <person name="Yoshida K."/>
            <person name="Sommer R.J."/>
        </authorList>
    </citation>
    <scope>NUCLEOTIDE SEQUENCE</scope>
    <source>
        <strain evidence="3">RS5133</strain>
    </source>
</reference>
<feature type="compositionally biased region" description="Polar residues" evidence="2">
    <location>
        <begin position="1"/>
        <end position="16"/>
    </location>
</feature>
<feature type="region of interest" description="Disordered" evidence="2">
    <location>
        <begin position="115"/>
        <end position="136"/>
    </location>
</feature>
<dbReference type="SUPFAM" id="SSF50985">
    <property type="entry name" value="RCC1/BLIP-II"/>
    <property type="match status" value="1"/>
</dbReference>
<organism evidence="3 4">
    <name type="scientific">Pristionchus fissidentatus</name>
    <dbReference type="NCBI Taxonomy" id="1538716"/>
    <lineage>
        <taxon>Eukaryota</taxon>
        <taxon>Metazoa</taxon>
        <taxon>Ecdysozoa</taxon>
        <taxon>Nematoda</taxon>
        <taxon>Chromadorea</taxon>
        <taxon>Rhabditida</taxon>
        <taxon>Rhabditina</taxon>
        <taxon>Diplogasteromorpha</taxon>
        <taxon>Diplogasteroidea</taxon>
        <taxon>Neodiplogasteridae</taxon>
        <taxon>Pristionchus</taxon>
    </lineage>
</organism>
<dbReference type="GO" id="GO:0007411">
    <property type="term" value="P:axon guidance"/>
    <property type="evidence" value="ECO:0007669"/>
    <property type="project" value="TreeGrafter"/>
</dbReference>
<evidence type="ECO:0000256" key="2">
    <source>
        <dbReference type="SAM" id="MobiDB-lite"/>
    </source>
</evidence>
<proteinExistence type="predicted"/>
<name>A0AAV5UTF3_9BILA</name>
<dbReference type="GO" id="GO:0061630">
    <property type="term" value="F:ubiquitin protein ligase activity"/>
    <property type="evidence" value="ECO:0007669"/>
    <property type="project" value="TreeGrafter"/>
</dbReference>
<dbReference type="PRINTS" id="PR00633">
    <property type="entry name" value="RCCNDNSATION"/>
</dbReference>
<dbReference type="PROSITE" id="PS00626">
    <property type="entry name" value="RCC1_2"/>
    <property type="match status" value="1"/>
</dbReference>
<feature type="non-terminal residue" evidence="3">
    <location>
        <position position="856"/>
    </location>
</feature>
<dbReference type="Proteomes" id="UP001432322">
    <property type="component" value="Unassembled WGS sequence"/>
</dbReference>
<feature type="region of interest" description="Disordered" evidence="2">
    <location>
        <begin position="1"/>
        <end position="31"/>
    </location>
</feature>
<comment type="caution">
    <text evidence="3">The sequence shown here is derived from an EMBL/GenBank/DDBJ whole genome shotgun (WGS) entry which is preliminary data.</text>
</comment>
<gene>
    <name evidence="3" type="ORF">PFISCL1PPCAC_815</name>
</gene>
<dbReference type="GO" id="GO:0005634">
    <property type="term" value="C:nucleus"/>
    <property type="evidence" value="ECO:0007669"/>
    <property type="project" value="TreeGrafter"/>
</dbReference>
<protein>
    <submittedName>
        <fullName evidence="3">Uncharacterized protein</fullName>
    </submittedName>
</protein>
<dbReference type="PROSITE" id="PS50012">
    <property type="entry name" value="RCC1_3"/>
    <property type="match status" value="1"/>
</dbReference>
<evidence type="ECO:0000313" key="3">
    <source>
        <dbReference type="EMBL" id="GMT09518.1"/>
    </source>
</evidence>
<accession>A0AAV5UTF3</accession>
<dbReference type="Pfam" id="PF00415">
    <property type="entry name" value="RCC1"/>
    <property type="match status" value="1"/>
</dbReference>
<dbReference type="Gene3D" id="2.130.10.30">
    <property type="entry name" value="Regulator of chromosome condensation 1/beta-lactamase-inhibitor protein II"/>
    <property type="match status" value="2"/>
</dbReference>